<gene>
    <name evidence="6" type="ORF">BCL74_1106</name>
</gene>
<dbReference type="CDD" id="cd06359">
    <property type="entry name" value="PBP1_Nba-like"/>
    <property type="match status" value="1"/>
</dbReference>
<protein>
    <submittedName>
        <fullName evidence="6">Branched-chain amino acid transport system substrate-binding protein</fullName>
    </submittedName>
</protein>
<dbReference type="GO" id="GO:0006865">
    <property type="term" value="P:amino acid transport"/>
    <property type="evidence" value="ECO:0007669"/>
    <property type="project" value="UniProtKB-KW"/>
</dbReference>
<reference evidence="6 7" key="1">
    <citation type="submission" date="2018-10" db="EMBL/GenBank/DDBJ databases">
        <title>Comparative analysis of microorganisms from saline springs in Andes Mountain Range, Colombia.</title>
        <authorList>
            <person name="Rubin E."/>
        </authorList>
    </citation>
    <scope>NUCLEOTIDE SEQUENCE [LARGE SCALE GENOMIC DNA]</scope>
    <source>
        <strain evidence="6 7">USBA 36</strain>
    </source>
</reference>
<dbReference type="RefSeq" id="WP_121218131.1">
    <property type="nucleotide sequence ID" value="NZ_RBIG01000001.1"/>
</dbReference>
<comment type="caution">
    <text evidence="6">The sequence shown here is derived from an EMBL/GenBank/DDBJ whole genome shotgun (WGS) entry which is preliminary data.</text>
</comment>
<keyword evidence="2 4" id="KW-0732">Signal</keyword>
<keyword evidence="3" id="KW-0029">Amino-acid transport</keyword>
<dbReference type="PANTHER" id="PTHR30483:SF6">
    <property type="entry name" value="PERIPLASMIC BINDING PROTEIN OF ABC TRANSPORTER FOR NATURAL AMINO ACIDS"/>
    <property type="match status" value="1"/>
</dbReference>
<evidence type="ECO:0000259" key="5">
    <source>
        <dbReference type="Pfam" id="PF13458"/>
    </source>
</evidence>
<evidence type="ECO:0000256" key="3">
    <source>
        <dbReference type="ARBA" id="ARBA00022970"/>
    </source>
</evidence>
<name>A0A420WQQ0_9PROT</name>
<accession>A0A420WQQ0</accession>
<dbReference type="InterPro" id="IPR051010">
    <property type="entry name" value="BCAA_transport"/>
</dbReference>
<dbReference type="EMBL" id="RBIG01000001">
    <property type="protein sequence ID" value="RKQ73320.1"/>
    <property type="molecule type" value="Genomic_DNA"/>
</dbReference>
<dbReference type="Gene3D" id="3.40.50.2300">
    <property type="match status" value="2"/>
</dbReference>
<dbReference type="InterPro" id="IPR028082">
    <property type="entry name" value="Peripla_BP_I"/>
</dbReference>
<evidence type="ECO:0000313" key="7">
    <source>
        <dbReference type="Proteomes" id="UP000277424"/>
    </source>
</evidence>
<sequence>MKRASLLAAAAFLASFSLAPAHAAEPLKIGFISTLSGPGAALGKDLLDGFNLGIEQSGGKLGGRTVELVTGDDQLKPDVGRQLAERMIQRDKVDLIAGVVFSNVMMAVAKPIFDSKTFMLSLNAGPSALAGNRCSPYFFNVAWQNDQSHEAMGKHVKDQGFKRVYLMAPNYPAGKDALTGFKRYYSGGEIIGEVYTQINQPDYAAELAQLRAAKPDAVYIFYPGGMGVNFIKQYAQAGLKEEVPLFGPSFSFDQTILPAVGDAALGVYNTGFWSPDMPNPQNQKFVKAFEAKYSRPPSPFAAQAYDGALLLASALAETGGSVKDEAKFRAAMRAAKFESVRGPFAFNTNHYPIQNFYLRQVVKNDEGRITNKLIGTVFARHMDAYHDQCKMK</sequence>
<dbReference type="Pfam" id="PF13458">
    <property type="entry name" value="Peripla_BP_6"/>
    <property type="match status" value="1"/>
</dbReference>
<dbReference type="SUPFAM" id="SSF53822">
    <property type="entry name" value="Periplasmic binding protein-like I"/>
    <property type="match status" value="1"/>
</dbReference>
<dbReference type="PANTHER" id="PTHR30483">
    <property type="entry name" value="LEUCINE-SPECIFIC-BINDING PROTEIN"/>
    <property type="match status" value="1"/>
</dbReference>
<dbReference type="OrthoDB" id="435355at2"/>
<feature type="chain" id="PRO_5019511566" evidence="4">
    <location>
        <begin position="24"/>
        <end position="392"/>
    </location>
</feature>
<proteinExistence type="inferred from homology"/>
<evidence type="ECO:0000256" key="4">
    <source>
        <dbReference type="SAM" id="SignalP"/>
    </source>
</evidence>
<organism evidence="6 7">
    <name type="scientific">Oceanibaculum indicum</name>
    <dbReference type="NCBI Taxonomy" id="526216"/>
    <lineage>
        <taxon>Bacteria</taxon>
        <taxon>Pseudomonadati</taxon>
        <taxon>Pseudomonadota</taxon>
        <taxon>Alphaproteobacteria</taxon>
        <taxon>Rhodospirillales</taxon>
        <taxon>Oceanibaculaceae</taxon>
        <taxon>Oceanibaculum</taxon>
    </lineage>
</organism>
<evidence type="ECO:0000256" key="2">
    <source>
        <dbReference type="ARBA" id="ARBA00022729"/>
    </source>
</evidence>
<evidence type="ECO:0000313" key="6">
    <source>
        <dbReference type="EMBL" id="RKQ73320.1"/>
    </source>
</evidence>
<dbReference type="Proteomes" id="UP000277424">
    <property type="component" value="Unassembled WGS sequence"/>
</dbReference>
<dbReference type="InterPro" id="IPR028081">
    <property type="entry name" value="Leu-bd"/>
</dbReference>
<dbReference type="AlphaFoldDB" id="A0A420WQQ0"/>
<feature type="signal peptide" evidence="4">
    <location>
        <begin position="1"/>
        <end position="23"/>
    </location>
</feature>
<keyword evidence="3" id="KW-0813">Transport</keyword>
<evidence type="ECO:0000256" key="1">
    <source>
        <dbReference type="ARBA" id="ARBA00010062"/>
    </source>
</evidence>
<feature type="domain" description="Leucine-binding protein" evidence="5">
    <location>
        <begin position="26"/>
        <end position="364"/>
    </location>
</feature>
<comment type="similarity">
    <text evidence="1">Belongs to the leucine-binding protein family.</text>
</comment>